<accession>A0A147ILL2</accession>
<protein>
    <submittedName>
        <fullName evidence="2">Uncharacterized protein</fullName>
    </submittedName>
</protein>
<reference evidence="2 3" key="1">
    <citation type="journal article" date="2016" name="Front. Microbiol.">
        <title>Genomic Resource of Rice Seed Associated Bacteria.</title>
        <authorList>
            <person name="Midha S."/>
            <person name="Bansal K."/>
            <person name="Sharma S."/>
            <person name="Kumar N."/>
            <person name="Patil P.P."/>
            <person name="Chaudhry V."/>
            <person name="Patil P.B."/>
        </authorList>
    </citation>
    <scope>NUCLEOTIDE SEQUENCE [LARGE SCALE GENOMIC DNA]</scope>
    <source>
        <strain evidence="2 3">SB4</strain>
    </source>
</reference>
<keyword evidence="1" id="KW-0472">Membrane</keyword>
<feature type="transmembrane region" description="Helical" evidence="1">
    <location>
        <begin position="6"/>
        <end position="23"/>
    </location>
</feature>
<organism evidence="2 3">
    <name type="scientific">Sphingomonas sanguinis</name>
    <dbReference type="NCBI Taxonomy" id="33051"/>
    <lineage>
        <taxon>Bacteria</taxon>
        <taxon>Pseudomonadati</taxon>
        <taxon>Pseudomonadota</taxon>
        <taxon>Alphaproteobacteria</taxon>
        <taxon>Sphingomonadales</taxon>
        <taxon>Sphingomonadaceae</taxon>
        <taxon>Sphingomonas</taxon>
    </lineage>
</organism>
<evidence type="ECO:0000313" key="3">
    <source>
        <dbReference type="Proteomes" id="UP000074072"/>
    </source>
</evidence>
<feature type="transmembrane region" description="Helical" evidence="1">
    <location>
        <begin position="35"/>
        <end position="52"/>
    </location>
</feature>
<keyword evidence="1" id="KW-1133">Transmembrane helix</keyword>
<comment type="caution">
    <text evidence="2">The sequence shown here is derived from an EMBL/GenBank/DDBJ whole genome shotgun (WGS) entry which is preliminary data.</text>
</comment>
<feature type="transmembrane region" description="Helical" evidence="1">
    <location>
        <begin position="58"/>
        <end position="76"/>
    </location>
</feature>
<feature type="transmembrane region" description="Helical" evidence="1">
    <location>
        <begin position="83"/>
        <end position="102"/>
    </location>
</feature>
<gene>
    <name evidence="2" type="ORF">SB4_16345</name>
</gene>
<dbReference type="AlphaFoldDB" id="A0A147ILL2"/>
<proteinExistence type="predicted"/>
<dbReference type="RefSeq" id="WP_058753407.1">
    <property type="nucleotide sequence ID" value="NZ_LDTE01000117.1"/>
</dbReference>
<sequence>MTLDGFLTVLALAAAIYAVLSPVQRQRVSLTWRPQLLLALPVLVLILGFELYDWSPPACPVVLGDICSVLILGGAETEVARKFAFLLAFAWLFGAVTIQAVVKPTLSSVPAFTEVATALIDEEQYGDALKLVEPQIGLLARASRRKCFRQRMRDWLEEFGPTPEHSFRRYLRRSGPRRHSGENWPDWAAVPVRWLARFVPAGRRGERAAGDLFQLLMSSPQLFDYIVSRRPYFALGLVREQVYGGADFLERFLGELMRRPGSALYQEVATNDNSDGLVGYHLPARNRILHFLFADAKVAEELSAWQGVGDYLKRLLSGDERPDYWVWLNGRPDWFERDQMRDPTYVGMFFFDIMVSSAAKQGVGYHMWLYYFTSFGEMLERGYDSSAAGIDRTAEFPSRAARLLYELVSHLTAWVGMLRHLPEGAVHRGVPDRPDYPATIPFAAAQALGRVLAVAVMSQKVDDGVIQTLHDVAIRTIKELHPDEGDRSALRSYLINALLSGGGRKSEPGYLTRLAKLLDRNDDLIEYEIPDYVAALNSRIEGTDR</sequence>
<name>A0A147ILL2_9SPHN</name>
<dbReference type="PATRIC" id="fig|33051.4.peg.701"/>
<keyword evidence="1" id="KW-0812">Transmembrane</keyword>
<dbReference type="Proteomes" id="UP000074072">
    <property type="component" value="Unassembled WGS sequence"/>
</dbReference>
<dbReference type="EMBL" id="LDTE01000117">
    <property type="protein sequence ID" value="KTT96139.1"/>
    <property type="molecule type" value="Genomic_DNA"/>
</dbReference>
<evidence type="ECO:0000256" key="1">
    <source>
        <dbReference type="SAM" id="Phobius"/>
    </source>
</evidence>
<evidence type="ECO:0000313" key="2">
    <source>
        <dbReference type="EMBL" id="KTT96139.1"/>
    </source>
</evidence>
<dbReference type="OrthoDB" id="8416437at2"/>